<sequence length="20" mass="2660">MTTNRYRHHHHHNKRNLMLY</sequence>
<organism evidence="2">
    <name type="scientific">Arundo donax</name>
    <name type="common">Giant reed</name>
    <name type="synonym">Donax arundinaceus</name>
    <dbReference type="NCBI Taxonomy" id="35708"/>
    <lineage>
        <taxon>Eukaryota</taxon>
        <taxon>Viridiplantae</taxon>
        <taxon>Streptophyta</taxon>
        <taxon>Embryophyta</taxon>
        <taxon>Tracheophyta</taxon>
        <taxon>Spermatophyta</taxon>
        <taxon>Magnoliopsida</taxon>
        <taxon>Liliopsida</taxon>
        <taxon>Poales</taxon>
        <taxon>Poaceae</taxon>
        <taxon>PACMAD clade</taxon>
        <taxon>Arundinoideae</taxon>
        <taxon>Arundineae</taxon>
        <taxon>Arundo</taxon>
    </lineage>
</organism>
<protein>
    <submittedName>
        <fullName evidence="2">Uncharacterized protein</fullName>
    </submittedName>
</protein>
<accession>A0A0A9C5Z6</accession>
<feature type="region of interest" description="Disordered" evidence="1">
    <location>
        <begin position="1"/>
        <end position="20"/>
    </location>
</feature>
<reference evidence="2" key="1">
    <citation type="submission" date="2014-09" db="EMBL/GenBank/DDBJ databases">
        <authorList>
            <person name="Magalhaes I.L.F."/>
            <person name="Oliveira U."/>
            <person name="Santos F.R."/>
            <person name="Vidigal T.H.D.A."/>
            <person name="Brescovit A.D."/>
            <person name="Santos A.J."/>
        </authorList>
    </citation>
    <scope>NUCLEOTIDE SEQUENCE</scope>
    <source>
        <tissue evidence="2">Shoot tissue taken approximately 20 cm above the soil surface</tissue>
    </source>
</reference>
<evidence type="ECO:0000313" key="2">
    <source>
        <dbReference type="EMBL" id="JAD71699.1"/>
    </source>
</evidence>
<evidence type="ECO:0000256" key="1">
    <source>
        <dbReference type="SAM" id="MobiDB-lite"/>
    </source>
</evidence>
<reference evidence="2" key="2">
    <citation type="journal article" date="2015" name="Data Brief">
        <title>Shoot transcriptome of the giant reed, Arundo donax.</title>
        <authorList>
            <person name="Barrero R.A."/>
            <person name="Guerrero F.D."/>
            <person name="Moolhuijzen P."/>
            <person name="Goolsby J.A."/>
            <person name="Tidwell J."/>
            <person name="Bellgard S.E."/>
            <person name="Bellgard M.I."/>
        </authorList>
    </citation>
    <scope>NUCLEOTIDE SEQUENCE</scope>
    <source>
        <tissue evidence="2">Shoot tissue taken approximately 20 cm above the soil surface</tissue>
    </source>
</reference>
<name>A0A0A9C5Z6_ARUDO</name>
<dbReference type="EMBL" id="GBRH01226196">
    <property type="protein sequence ID" value="JAD71699.1"/>
    <property type="molecule type" value="Transcribed_RNA"/>
</dbReference>
<proteinExistence type="predicted"/>
<dbReference type="AlphaFoldDB" id="A0A0A9C5Z6"/>